<keyword evidence="6" id="KW-1185">Reference proteome</keyword>
<dbReference type="GO" id="GO:0003676">
    <property type="term" value="F:nucleic acid binding"/>
    <property type="evidence" value="ECO:0007669"/>
    <property type="project" value="InterPro"/>
</dbReference>
<evidence type="ECO:0000256" key="2">
    <source>
        <dbReference type="SAM" id="MobiDB-lite"/>
    </source>
</evidence>
<sequence>MSCGVPQGSVLGPTLWKLLFDKVITTGLTADTMLTAFADDTAVLIKGDNERDLKEKAQICMTTIKKRLTEIDLTLNEDKTEAVLLAGRNKIRSLAITISPGQLIVTKNTIKYLGIMLSKDLKIANHVQEVIGKAEKTAMAIMRAQPNVGGPKEQTRKLYAQTAISIVLYAAPTWMKACNVKKLKSRLEQLNGRLAIRVASAYKTARREAVCIIAGMPPLELQAIERCNRMKGETKIQARKKLMDAWQKRWHATEDCWTKKLIRDIEPWVERKHGALNYNLTQILTGRGRASIKTPLFTKRTMMSSEKEETVTVQGTETPVPVESVVGEQAILDRQQAPAQVSAWSQAELPGKVICQEKEAGPEKKQDHLQHIKEERKRELLKGHSALLKRLVLDNPTHREKRVCLSTPVSPNTGVVDLTWDEDRRSSVASPNALKRKRENTSIEDETQANAAAENRPADKYRSLLLSLKKEVGRLNRLVKENTNTKREIRETTSSIGSITSQMFAKDMEELTKTLGREPQNAKLAQQENTNKILKTRKCTCTCTCMSKEEAEQTKMQEIENIISNNPTKEEVVNVLKKDWPISVFRKTKLEIGSILSTQFQKDLAIITDLKETVDSKLMQPLMETKPQLKSALDAKQLEAGGILYTSSSCTVANENGTIGEENQTYTFLANLEGQNTGEEKIKNTYKLLNKIKKISSIRSIGSLMITTSDKETRKELQKIAEIVFRGTEIQVTILVEPEPERKDWEEQRTKRRRTTKTITVSKAETDEQTYASMLKRLKGEINVEEIGVTVKGVYETSDGRIKINLTEKGKGNCEKFRTAIEEKLGNKAEAKITTARKKLIITGIDKETTEEKARLALQQQYTEKTACPEDTQVRSFHSNERTNKQTATVLVPETEALHLLQKRKVRIWCLKYGHRAKECKEKAGENNTEKGDRCLKCGRWGHHAKACQNKPHCYECEQQGHRADSMACPKCEQHLYKKTRVIQLNTNRSRMGHAMLAKLTHELEASVVTASEPHLTLVEKEAWLVDDTGSAAIKITDRRLNITDSGNGSSFAWARTGDMTYISCYISPNISAAAFETRLQELEAFLRTHHGNKLLIGDFNAANRAWRSSTNDRRRQLIIDMTEALGMTLLNTGHSPTFVGSGGTSIVDLAFIDDSAAGRVRSWTVLEAETISDHRAIAIDIEDRRARPATGDHIYGGKANALRLKTEISCSGNNWREFYPELIRSTRAQANKQPKRLARGADEYLKQEAGDGLGQWHWQNEKKRHKTQEFEAMEAKTDKPGPLKTCLTAIPGLRVGEEWGNQFYLKVGFHVKERGGAPWKKERSPPMGCHLVVVEELKGVSEHLLRASP</sequence>
<dbReference type="InParanoid" id="A0A139W8J2"/>
<name>A0A139W8J2_TRICA</name>
<dbReference type="GO" id="GO:0008270">
    <property type="term" value="F:zinc ion binding"/>
    <property type="evidence" value="ECO:0007669"/>
    <property type="project" value="UniProtKB-KW"/>
</dbReference>
<keyword evidence="1" id="KW-0479">Metal-binding</keyword>
<dbReference type="SMART" id="SM00343">
    <property type="entry name" value="ZnF_C2HC"/>
    <property type="match status" value="3"/>
</dbReference>
<evidence type="ECO:0000259" key="4">
    <source>
        <dbReference type="PROSITE" id="PS50878"/>
    </source>
</evidence>
<dbReference type="PROSITE" id="PS50878">
    <property type="entry name" value="RT_POL"/>
    <property type="match status" value="1"/>
</dbReference>
<evidence type="ECO:0000259" key="3">
    <source>
        <dbReference type="PROSITE" id="PS50158"/>
    </source>
</evidence>
<evidence type="ECO:0000313" key="6">
    <source>
        <dbReference type="Proteomes" id="UP000007266"/>
    </source>
</evidence>
<keyword evidence="1" id="KW-0862">Zinc</keyword>
<evidence type="ECO:0008006" key="7">
    <source>
        <dbReference type="Google" id="ProtNLM"/>
    </source>
</evidence>
<dbReference type="SUPFAM" id="SSF56219">
    <property type="entry name" value="DNase I-like"/>
    <property type="match status" value="1"/>
</dbReference>
<dbReference type="CDD" id="cd09077">
    <property type="entry name" value="R1-I-EN"/>
    <property type="match status" value="1"/>
</dbReference>
<protein>
    <recommendedName>
        <fullName evidence="7">Reverse transcriptase domain-containing protein</fullName>
    </recommendedName>
</protein>
<gene>
    <name evidence="5" type="primary">AUGUSTUS-3.0.2_33489</name>
    <name evidence="5" type="ORF">TcasGA2_TC033489</name>
</gene>
<dbReference type="PANTHER" id="PTHR33332">
    <property type="entry name" value="REVERSE TRANSCRIPTASE DOMAIN-CONTAINING PROTEIN"/>
    <property type="match status" value="1"/>
</dbReference>
<feature type="domain" description="Reverse transcriptase" evidence="4">
    <location>
        <begin position="1"/>
        <end position="117"/>
    </location>
</feature>
<keyword evidence="1" id="KW-0863">Zinc-finger</keyword>
<dbReference type="Gene3D" id="3.60.10.10">
    <property type="entry name" value="Endonuclease/exonuclease/phosphatase"/>
    <property type="match status" value="1"/>
</dbReference>
<organism evidence="5 6">
    <name type="scientific">Tribolium castaneum</name>
    <name type="common">Red flour beetle</name>
    <dbReference type="NCBI Taxonomy" id="7070"/>
    <lineage>
        <taxon>Eukaryota</taxon>
        <taxon>Metazoa</taxon>
        <taxon>Ecdysozoa</taxon>
        <taxon>Arthropoda</taxon>
        <taxon>Hexapoda</taxon>
        <taxon>Insecta</taxon>
        <taxon>Pterygota</taxon>
        <taxon>Neoptera</taxon>
        <taxon>Endopterygota</taxon>
        <taxon>Coleoptera</taxon>
        <taxon>Polyphaga</taxon>
        <taxon>Cucujiformia</taxon>
        <taxon>Tenebrionidae</taxon>
        <taxon>Tenebrionidae incertae sedis</taxon>
        <taxon>Tribolium</taxon>
    </lineage>
</organism>
<dbReference type="GO" id="GO:0003824">
    <property type="term" value="F:catalytic activity"/>
    <property type="evidence" value="ECO:0007669"/>
    <property type="project" value="InterPro"/>
</dbReference>
<proteinExistence type="predicted"/>
<dbReference type="EMBL" id="KQ973252">
    <property type="protein sequence ID" value="KXZ75596.1"/>
    <property type="molecule type" value="Genomic_DNA"/>
</dbReference>
<evidence type="ECO:0000313" key="5">
    <source>
        <dbReference type="EMBL" id="KXZ75596.1"/>
    </source>
</evidence>
<dbReference type="Pfam" id="PF14529">
    <property type="entry name" value="Exo_endo_phos_2"/>
    <property type="match status" value="1"/>
</dbReference>
<feature type="domain" description="CCHC-type" evidence="3">
    <location>
        <begin position="934"/>
        <end position="950"/>
    </location>
</feature>
<dbReference type="PROSITE" id="PS50158">
    <property type="entry name" value="ZF_CCHC"/>
    <property type="match status" value="1"/>
</dbReference>
<dbReference type="InterPro" id="IPR036691">
    <property type="entry name" value="Endo/exonu/phosph_ase_sf"/>
</dbReference>
<dbReference type="InterPro" id="IPR000477">
    <property type="entry name" value="RT_dom"/>
</dbReference>
<reference evidence="5 6" key="2">
    <citation type="journal article" date="2010" name="Nucleic Acids Res.">
        <title>BeetleBase in 2010: revisions to provide comprehensive genomic information for Tribolium castaneum.</title>
        <authorList>
            <person name="Kim H.S."/>
            <person name="Murphy T."/>
            <person name="Xia J."/>
            <person name="Caragea D."/>
            <person name="Park Y."/>
            <person name="Beeman R.W."/>
            <person name="Lorenzen M.D."/>
            <person name="Butcher S."/>
            <person name="Manak J.R."/>
            <person name="Brown S.J."/>
        </authorList>
    </citation>
    <scope>NUCLEOTIDE SEQUENCE [LARGE SCALE GENOMIC DNA]</scope>
    <source>
        <strain evidence="5 6">Georgia GA2</strain>
    </source>
</reference>
<dbReference type="Gene3D" id="4.10.60.10">
    <property type="entry name" value="Zinc finger, CCHC-type"/>
    <property type="match status" value="1"/>
</dbReference>
<reference evidence="5 6" key="1">
    <citation type="journal article" date="2008" name="Nature">
        <title>The genome of the model beetle and pest Tribolium castaneum.</title>
        <authorList>
            <consortium name="Tribolium Genome Sequencing Consortium"/>
            <person name="Richards S."/>
            <person name="Gibbs R.A."/>
            <person name="Weinstock G.M."/>
            <person name="Brown S.J."/>
            <person name="Denell R."/>
            <person name="Beeman R.W."/>
            <person name="Gibbs R."/>
            <person name="Beeman R.W."/>
            <person name="Brown S.J."/>
            <person name="Bucher G."/>
            <person name="Friedrich M."/>
            <person name="Grimmelikhuijzen C.J."/>
            <person name="Klingler M."/>
            <person name="Lorenzen M."/>
            <person name="Richards S."/>
            <person name="Roth S."/>
            <person name="Schroder R."/>
            <person name="Tautz D."/>
            <person name="Zdobnov E.M."/>
            <person name="Muzny D."/>
            <person name="Gibbs R.A."/>
            <person name="Weinstock G.M."/>
            <person name="Attaway T."/>
            <person name="Bell S."/>
            <person name="Buhay C.J."/>
            <person name="Chandrabose M.N."/>
            <person name="Chavez D."/>
            <person name="Clerk-Blankenburg K.P."/>
            <person name="Cree A."/>
            <person name="Dao M."/>
            <person name="Davis C."/>
            <person name="Chacko J."/>
            <person name="Dinh H."/>
            <person name="Dugan-Rocha S."/>
            <person name="Fowler G."/>
            <person name="Garner T.T."/>
            <person name="Garnes J."/>
            <person name="Gnirke A."/>
            <person name="Hawes A."/>
            <person name="Hernandez J."/>
            <person name="Hines S."/>
            <person name="Holder M."/>
            <person name="Hume J."/>
            <person name="Jhangiani S.N."/>
            <person name="Joshi V."/>
            <person name="Khan Z.M."/>
            <person name="Jackson L."/>
            <person name="Kovar C."/>
            <person name="Kowis A."/>
            <person name="Lee S."/>
            <person name="Lewis L.R."/>
            <person name="Margolis J."/>
            <person name="Morgan M."/>
            <person name="Nazareth L.V."/>
            <person name="Nguyen N."/>
            <person name="Okwuonu G."/>
            <person name="Parker D."/>
            <person name="Richards S."/>
            <person name="Ruiz S.J."/>
            <person name="Santibanez J."/>
            <person name="Savard J."/>
            <person name="Scherer S.E."/>
            <person name="Schneider B."/>
            <person name="Sodergren E."/>
            <person name="Tautz D."/>
            <person name="Vattahil S."/>
            <person name="Villasana D."/>
            <person name="White C.S."/>
            <person name="Wright R."/>
            <person name="Park Y."/>
            <person name="Beeman R.W."/>
            <person name="Lord J."/>
            <person name="Oppert B."/>
            <person name="Lorenzen M."/>
            <person name="Brown S."/>
            <person name="Wang L."/>
            <person name="Savard J."/>
            <person name="Tautz D."/>
            <person name="Richards S."/>
            <person name="Weinstock G."/>
            <person name="Gibbs R.A."/>
            <person name="Liu Y."/>
            <person name="Worley K."/>
            <person name="Weinstock G."/>
            <person name="Elsik C.G."/>
            <person name="Reese J.T."/>
            <person name="Elhaik E."/>
            <person name="Landan G."/>
            <person name="Graur D."/>
            <person name="Arensburger P."/>
            <person name="Atkinson P."/>
            <person name="Beeman R.W."/>
            <person name="Beidler J."/>
            <person name="Brown S.J."/>
            <person name="Demuth J.P."/>
            <person name="Drury D.W."/>
            <person name="Du Y.Z."/>
            <person name="Fujiwara H."/>
            <person name="Lorenzen M."/>
            <person name="Maselli V."/>
            <person name="Osanai M."/>
            <person name="Park Y."/>
            <person name="Robertson H.M."/>
            <person name="Tu Z."/>
            <person name="Wang J.J."/>
            <person name="Wang S."/>
            <person name="Richards S."/>
            <person name="Song H."/>
            <person name="Zhang L."/>
            <person name="Sodergren E."/>
            <person name="Werner D."/>
            <person name="Stanke M."/>
            <person name="Morgenstern B."/>
            <person name="Solovyev V."/>
            <person name="Kosarev P."/>
            <person name="Brown G."/>
            <person name="Chen H.C."/>
            <person name="Ermolaeva O."/>
            <person name="Hlavina W."/>
            <person name="Kapustin Y."/>
            <person name="Kiryutin B."/>
            <person name="Kitts P."/>
            <person name="Maglott D."/>
            <person name="Pruitt K."/>
            <person name="Sapojnikov V."/>
            <person name="Souvorov A."/>
            <person name="Mackey A.J."/>
            <person name="Waterhouse R.M."/>
            <person name="Wyder S."/>
            <person name="Zdobnov E.M."/>
            <person name="Zdobnov E.M."/>
            <person name="Wyder S."/>
            <person name="Kriventseva E.V."/>
            <person name="Kadowaki T."/>
            <person name="Bork P."/>
            <person name="Aranda M."/>
            <person name="Bao R."/>
            <person name="Beermann A."/>
            <person name="Berns N."/>
            <person name="Bolognesi R."/>
            <person name="Bonneton F."/>
            <person name="Bopp D."/>
            <person name="Brown S.J."/>
            <person name="Bucher G."/>
            <person name="Butts T."/>
            <person name="Chaumot A."/>
            <person name="Denell R.E."/>
            <person name="Ferrier D.E."/>
            <person name="Friedrich M."/>
            <person name="Gordon C.M."/>
            <person name="Jindra M."/>
            <person name="Klingler M."/>
            <person name="Lan Q."/>
            <person name="Lattorff H.M."/>
            <person name="Laudet V."/>
            <person name="von Levetsow C."/>
            <person name="Liu Z."/>
            <person name="Lutz R."/>
            <person name="Lynch J.A."/>
            <person name="da Fonseca R.N."/>
            <person name="Posnien N."/>
            <person name="Reuter R."/>
            <person name="Roth S."/>
            <person name="Savard J."/>
            <person name="Schinko J.B."/>
            <person name="Schmitt C."/>
            <person name="Schoppmeier M."/>
            <person name="Schroder R."/>
            <person name="Shippy T.D."/>
            <person name="Simonnet F."/>
            <person name="Marques-Souza H."/>
            <person name="Tautz D."/>
            <person name="Tomoyasu Y."/>
            <person name="Trauner J."/>
            <person name="Van der Zee M."/>
            <person name="Vervoort M."/>
            <person name="Wittkopp N."/>
            <person name="Wimmer E.A."/>
            <person name="Yang X."/>
            <person name="Jones A.K."/>
            <person name="Sattelle D.B."/>
            <person name="Ebert P.R."/>
            <person name="Nelson D."/>
            <person name="Scott J.G."/>
            <person name="Beeman R.W."/>
            <person name="Muthukrishnan S."/>
            <person name="Kramer K.J."/>
            <person name="Arakane Y."/>
            <person name="Beeman R.W."/>
            <person name="Zhu Q."/>
            <person name="Hogenkamp D."/>
            <person name="Dixit R."/>
            <person name="Oppert B."/>
            <person name="Jiang H."/>
            <person name="Zou Z."/>
            <person name="Marshall J."/>
            <person name="Elpidina E."/>
            <person name="Vinokurov K."/>
            <person name="Oppert C."/>
            <person name="Zou Z."/>
            <person name="Evans J."/>
            <person name="Lu Z."/>
            <person name="Zhao P."/>
            <person name="Sumathipala N."/>
            <person name="Altincicek B."/>
            <person name="Vilcinskas A."/>
            <person name="Williams M."/>
            <person name="Hultmark D."/>
            <person name="Hetru C."/>
            <person name="Jiang H."/>
            <person name="Grimmelikhuijzen C.J."/>
            <person name="Hauser F."/>
            <person name="Cazzamali G."/>
            <person name="Williamson M."/>
            <person name="Park Y."/>
            <person name="Li B."/>
            <person name="Tanaka Y."/>
            <person name="Predel R."/>
            <person name="Neupert S."/>
            <person name="Schachtner J."/>
            <person name="Verleyen P."/>
            <person name="Raible F."/>
            <person name="Bork P."/>
            <person name="Friedrich M."/>
            <person name="Walden K.K."/>
            <person name="Robertson H.M."/>
            <person name="Angeli S."/>
            <person name="Foret S."/>
            <person name="Bucher G."/>
            <person name="Schuetz S."/>
            <person name="Maleszka R."/>
            <person name="Wimmer E.A."/>
            <person name="Beeman R.W."/>
            <person name="Lorenzen M."/>
            <person name="Tomoyasu Y."/>
            <person name="Miller S.C."/>
            <person name="Grossmann D."/>
            <person name="Bucher G."/>
        </authorList>
    </citation>
    <scope>NUCLEOTIDE SEQUENCE [LARGE SCALE GENOMIC DNA]</scope>
    <source>
        <strain evidence="5 6">Georgia GA2</strain>
    </source>
</reference>
<dbReference type="Pfam" id="PF00078">
    <property type="entry name" value="RVT_1"/>
    <property type="match status" value="1"/>
</dbReference>
<dbReference type="InterPro" id="IPR001878">
    <property type="entry name" value="Znf_CCHC"/>
</dbReference>
<accession>A0A139W8J2</accession>
<dbReference type="eggNOG" id="ENOG502RTF5">
    <property type="taxonomic scope" value="Eukaryota"/>
</dbReference>
<feature type="region of interest" description="Disordered" evidence="2">
    <location>
        <begin position="425"/>
        <end position="456"/>
    </location>
</feature>
<dbReference type="InterPro" id="IPR005135">
    <property type="entry name" value="Endo/exonuclease/phosphatase"/>
</dbReference>
<dbReference type="Proteomes" id="UP000007266">
    <property type="component" value="Unassembled WGS sequence"/>
</dbReference>
<evidence type="ECO:0000256" key="1">
    <source>
        <dbReference type="PROSITE-ProRule" id="PRU00047"/>
    </source>
</evidence>